<dbReference type="Proteomes" id="UP001142374">
    <property type="component" value="Unassembled WGS sequence"/>
</dbReference>
<reference evidence="2" key="1">
    <citation type="submission" date="2022-06" db="EMBL/GenBank/DDBJ databases">
        <title>WGS of actinobacteria.</title>
        <authorList>
            <person name="Thawai C."/>
        </authorList>
    </citation>
    <scope>NUCLEOTIDE SEQUENCE</scope>
    <source>
        <strain evidence="2">AA8</strain>
    </source>
</reference>
<sequence>MADHSAAEVPGGSSDAMGNPAVERGTLSLTQSEDGVPTLTVSGGNAIAKGIRVVDDSGKVIAAYVGFCVDDLSVAKSMQSAVSGAVAHSLDGISEKQAAKAEAPSGVITGHAGPDTPVKLTPDEFREQVVTTLATELIDLSRDLRR</sequence>
<dbReference type="RefSeq" id="WP_256790986.1">
    <property type="nucleotide sequence ID" value="NZ_JANIID010000021.1"/>
</dbReference>
<accession>A0A9X2LJN2</accession>
<dbReference type="AlphaFoldDB" id="A0A9X2LJN2"/>
<gene>
    <name evidence="2" type="ORF">NQU55_21990</name>
</gene>
<organism evidence="2 3">
    <name type="scientific">Streptomyces telluris</name>
    <dbReference type="NCBI Taxonomy" id="2720021"/>
    <lineage>
        <taxon>Bacteria</taxon>
        <taxon>Bacillati</taxon>
        <taxon>Actinomycetota</taxon>
        <taxon>Actinomycetes</taxon>
        <taxon>Kitasatosporales</taxon>
        <taxon>Streptomycetaceae</taxon>
        <taxon>Streptomyces</taxon>
    </lineage>
</organism>
<comment type="caution">
    <text evidence="2">The sequence shown here is derived from an EMBL/GenBank/DDBJ whole genome shotgun (WGS) entry which is preliminary data.</text>
</comment>
<protein>
    <submittedName>
        <fullName evidence="2">Uncharacterized protein</fullName>
    </submittedName>
</protein>
<proteinExistence type="predicted"/>
<dbReference type="EMBL" id="JANIID010000021">
    <property type="protein sequence ID" value="MCQ8772420.1"/>
    <property type="molecule type" value="Genomic_DNA"/>
</dbReference>
<name>A0A9X2LJN2_9ACTN</name>
<feature type="region of interest" description="Disordered" evidence="1">
    <location>
        <begin position="1"/>
        <end position="21"/>
    </location>
</feature>
<evidence type="ECO:0000256" key="1">
    <source>
        <dbReference type="SAM" id="MobiDB-lite"/>
    </source>
</evidence>
<evidence type="ECO:0000313" key="2">
    <source>
        <dbReference type="EMBL" id="MCQ8772420.1"/>
    </source>
</evidence>
<keyword evidence="3" id="KW-1185">Reference proteome</keyword>
<evidence type="ECO:0000313" key="3">
    <source>
        <dbReference type="Proteomes" id="UP001142374"/>
    </source>
</evidence>